<accession>A0A9P9AH34</accession>
<organism evidence="2 3">
    <name type="scientific">Plectosphaerella plurivora</name>
    <dbReference type="NCBI Taxonomy" id="936078"/>
    <lineage>
        <taxon>Eukaryota</taxon>
        <taxon>Fungi</taxon>
        <taxon>Dikarya</taxon>
        <taxon>Ascomycota</taxon>
        <taxon>Pezizomycotina</taxon>
        <taxon>Sordariomycetes</taxon>
        <taxon>Hypocreomycetidae</taxon>
        <taxon>Glomerellales</taxon>
        <taxon>Plectosphaerellaceae</taxon>
        <taxon>Plectosphaerella</taxon>
    </lineage>
</organism>
<comment type="caution">
    <text evidence="2">The sequence shown here is derived from an EMBL/GenBank/DDBJ whole genome shotgun (WGS) entry which is preliminary data.</text>
</comment>
<name>A0A9P9AH34_9PEZI</name>
<protein>
    <recommendedName>
        <fullName evidence="4">Malate dehydrogenase</fullName>
    </recommendedName>
</protein>
<dbReference type="OrthoDB" id="1859733at2759"/>
<dbReference type="EMBL" id="JAGSXJ010000001">
    <property type="protein sequence ID" value="KAH6697280.1"/>
    <property type="molecule type" value="Genomic_DNA"/>
</dbReference>
<evidence type="ECO:0000313" key="3">
    <source>
        <dbReference type="Proteomes" id="UP000770015"/>
    </source>
</evidence>
<evidence type="ECO:0000313" key="2">
    <source>
        <dbReference type="EMBL" id="KAH6697280.1"/>
    </source>
</evidence>
<dbReference type="InterPro" id="IPR021851">
    <property type="entry name" value="DUF3455"/>
</dbReference>
<dbReference type="AlphaFoldDB" id="A0A9P9AH34"/>
<keyword evidence="3" id="KW-1185">Reference proteome</keyword>
<gene>
    <name evidence="2" type="ORF">F5X68DRAFT_272268</name>
</gene>
<dbReference type="PANTHER" id="PTHR35567">
    <property type="entry name" value="MALATE DEHYDROGENASE (AFU_ORTHOLOGUE AFUA_2G13800)"/>
    <property type="match status" value="1"/>
</dbReference>
<feature type="signal peptide" evidence="1">
    <location>
        <begin position="1"/>
        <end position="17"/>
    </location>
</feature>
<evidence type="ECO:0008006" key="4">
    <source>
        <dbReference type="Google" id="ProtNLM"/>
    </source>
</evidence>
<keyword evidence="1" id="KW-0732">Signal</keyword>
<feature type="chain" id="PRO_5040497135" description="Malate dehydrogenase" evidence="1">
    <location>
        <begin position="18"/>
        <end position="251"/>
    </location>
</feature>
<proteinExistence type="predicted"/>
<sequence length="251" mass="25958">MQPQSLFAFALLALTSASPVRRRQAGGTCARPAPVLPITGADVELPAPAEGLNLKYIALGHGIQNYSCVAGQEAKATGALAVLYDATALYPAQGPSSLPSVDHFDALTTTVLWAGRLPLKSDGVTQFGADRTAPFPPAAPLEIPGLSLPFLGHHIFDINSTPTFFTGEDEASAELLIKAKLLQKVPAPASADPGPVGTSAVAWLQLGDAGNSKGLSAVYRVVTAGGAAQPCVDDSPQSVPYTTYYWLYGSA</sequence>
<dbReference type="PANTHER" id="PTHR35567:SF3">
    <property type="entry name" value="MALATE DEHYDROGENASE"/>
    <property type="match status" value="1"/>
</dbReference>
<dbReference type="Pfam" id="PF11937">
    <property type="entry name" value="DUF3455"/>
    <property type="match status" value="1"/>
</dbReference>
<dbReference type="Proteomes" id="UP000770015">
    <property type="component" value="Unassembled WGS sequence"/>
</dbReference>
<evidence type="ECO:0000256" key="1">
    <source>
        <dbReference type="SAM" id="SignalP"/>
    </source>
</evidence>
<reference evidence="2" key="1">
    <citation type="journal article" date="2021" name="Nat. Commun.">
        <title>Genetic determinants of endophytism in the Arabidopsis root mycobiome.</title>
        <authorList>
            <person name="Mesny F."/>
            <person name="Miyauchi S."/>
            <person name="Thiergart T."/>
            <person name="Pickel B."/>
            <person name="Atanasova L."/>
            <person name="Karlsson M."/>
            <person name="Huettel B."/>
            <person name="Barry K.W."/>
            <person name="Haridas S."/>
            <person name="Chen C."/>
            <person name="Bauer D."/>
            <person name="Andreopoulos W."/>
            <person name="Pangilinan J."/>
            <person name="LaButti K."/>
            <person name="Riley R."/>
            <person name="Lipzen A."/>
            <person name="Clum A."/>
            <person name="Drula E."/>
            <person name="Henrissat B."/>
            <person name="Kohler A."/>
            <person name="Grigoriev I.V."/>
            <person name="Martin F.M."/>
            <person name="Hacquard S."/>
        </authorList>
    </citation>
    <scope>NUCLEOTIDE SEQUENCE</scope>
    <source>
        <strain evidence="2">MPI-SDFR-AT-0117</strain>
    </source>
</reference>